<accession>A0AAE1NMC6</accession>
<dbReference type="SUPFAM" id="SSF56672">
    <property type="entry name" value="DNA/RNA polymerases"/>
    <property type="match status" value="1"/>
</dbReference>
<dbReference type="EMBL" id="JAWZYT010004945">
    <property type="protein sequence ID" value="KAK4292091.1"/>
    <property type="molecule type" value="Genomic_DNA"/>
</dbReference>
<evidence type="ECO:0000256" key="3">
    <source>
        <dbReference type="ARBA" id="ARBA00022692"/>
    </source>
</evidence>
<evidence type="ECO:0000313" key="8">
    <source>
        <dbReference type="EMBL" id="KAK4292091.1"/>
    </source>
</evidence>
<dbReference type="Proteomes" id="UP001292094">
    <property type="component" value="Unassembled WGS sequence"/>
</dbReference>
<feature type="transmembrane region" description="Helical" evidence="6">
    <location>
        <begin position="360"/>
        <end position="387"/>
    </location>
</feature>
<sequence>MLYRRSLQLGELPLDWKEALVSPIYKKGAKNLAANYRPISLTAILCKILESIICEVLLDHMLKNNALSPKQYGFIHGRSTVLQMLHYLNHCYEIVARDGVVDVIYLDYAKAFDSVPHRRLLSKLVSYGIRGNIHKWIHMFLTARHQSVVVNGIRSSSAPVLSGIPQGSVLGPLLFVIYINDLPENIDSDIYMFADDTKILRPIKERQDSYKLQHDLNRMQAWSDKWLLNFNPSKCKIQECNPGRMVHCKGWSFGGGAMAVVSAGVTSLTRVVAGLVAVWGPGAGLLRGARAVVAYSTRQDSSSYAEVVPEEDQELETFPDLWQGIFLWSFFSVMFIHVVSAIIAFLMLRQHKYGRFSAACVLLIGLLTTLVMSAATSAAIGFVLYQAKIPLQPIHAMICGISQTALLILFSFSRFMPTL</sequence>
<comment type="similarity">
    <text evidence="2">Belongs to the TMEM170 family.</text>
</comment>
<dbReference type="GO" id="GO:0071897">
    <property type="term" value="P:DNA biosynthetic process"/>
    <property type="evidence" value="ECO:0007669"/>
    <property type="project" value="UniProtKB-ARBA"/>
</dbReference>
<dbReference type="AlphaFoldDB" id="A0AAE1NMC6"/>
<organism evidence="8 9">
    <name type="scientific">Petrolisthes manimaculis</name>
    <dbReference type="NCBI Taxonomy" id="1843537"/>
    <lineage>
        <taxon>Eukaryota</taxon>
        <taxon>Metazoa</taxon>
        <taxon>Ecdysozoa</taxon>
        <taxon>Arthropoda</taxon>
        <taxon>Crustacea</taxon>
        <taxon>Multicrustacea</taxon>
        <taxon>Malacostraca</taxon>
        <taxon>Eumalacostraca</taxon>
        <taxon>Eucarida</taxon>
        <taxon>Decapoda</taxon>
        <taxon>Pleocyemata</taxon>
        <taxon>Anomura</taxon>
        <taxon>Galatheoidea</taxon>
        <taxon>Porcellanidae</taxon>
        <taxon>Petrolisthes</taxon>
    </lineage>
</organism>
<comment type="subcellular location">
    <subcellularLocation>
        <location evidence="1">Membrane</location>
        <topology evidence="1">Multi-pass membrane protein</topology>
    </subcellularLocation>
</comment>
<name>A0AAE1NMC6_9EUCA</name>
<keyword evidence="9" id="KW-1185">Reference proteome</keyword>
<feature type="transmembrane region" description="Helical" evidence="6">
    <location>
        <begin position="325"/>
        <end position="348"/>
    </location>
</feature>
<evidence type="ECO:0000256" key="4">
    <source>
        <dbReference type="ARBA" id="ARBA00022989"/>
    </source>
</evidence>
<keyword evidence="3 6" id="KW-0812">Transmembrane</keyword>
<keyword evidence="4 6" id="KW-1133">Transmembrane helix</keyword>
<proteinExistence type="inferred from homology"/>
<dbReference type="PANTHER" id="PTHR33332">
    <property type="entry name" value="REVERSE TRANSCRIPTASE DOMAIN-CONTAINING PROTEIN"/>
    <property type="match status" value="1"/>
</dbReference>
<evidence type="ECO:0000256" key="5">
    <source>
        <dbReference type="ARBA" id="ARBA00023136"/>
    </source>
</evidence>
<evidence type="ECO:0000259" key="7">
    <source>
        <dbReference type="PROSITE" id="PS50878"/>
    </source>
</evidence>
<keyword evidence="5 6" id="KW-0472">Membrane</keyword>
<evidence type="ECO:0000313" key="9">
    <source>
        <dbReference type="Proteomes" id="UP001292094"/>
    </source>
</evidence>
<dbReference type="PROSITE" id="PS50878">
    <property type="entry name" value="RT_POL"/>
    <property type="match status" value="1"/>
</dbReference>
<protein>
    <recommendedName>
        <fullName evidence="7">Reverse transcriptase domain-containing protein</fullName>
    </recommendedName>
</protein>
<dbReference type="Pfam" id="PF10190">
    <property type="entry name" value="Tmemb_170"/>
    <property type="match status" value="1"/>
</dbReference>
<feature type="domain" description="Reverse transcriptase" evidence="7">
    <location>
        <begin position="5"/>
        <end position="258"/>
    </location>
</feature>
<dbReference type="Pfam" id="PF00078">
    <property type="entry name" value="RVT_1"/>
    <property type="match status" value="1"/>
</dbReference>
<reference evidence="8" key="1">
    <citation type="submission" date="2023-11" db="EMBL/GenBank/DDBJ databases">
        <title>Genome assemblies of two species of porcelain crab, Petrolisthes cinctipes and Petrolisthes manimaculis (Anomura: Porcellanidae).</title>
        <authorList>
            <person name="Angst P."/>
        </authorList>
    </citation>
    <scope>NUCLEOTIDE SEQUENCE</scope>
    <source>
        <strain evidence="8">PB745_02</strain>
        <tissue evidence="8">Gill</tissue>
    </source>
</reference>
<evidence type="ECO:0000256" key="6">
    <source>
        <dbReference type="SAM" id="Phobius"/>
    </source>
</evidence>
<dbReference type="GO" id="GO:0016020">
    <property type="term" value="C:membrane"/>
    <property type="evidence" value="ECO:0007669"/>
    <property type="project" value="UniProtKB-SubCell"/>
</dbReference>
<dbReference type="CDD" id="cd01650">
    <property type="entry name" value="RT_nLTR_like"/>
    <property type="match status" value="1"/>
</dbReference>
<dbReference type="InterPro" id="IPR019334">
    <property type="entry name" value="TMEM170A/B/YPR153W-like"/>
</dbReference>
<evidence type="ECO:0000256" key="2">
    <source>
        <dbReference type="ARBA" id="ARBA00006325"/>
    </source>
</evidence>
<dbReference type="InterPro" id="IPR043502">
    <property type="entry name" value="DNA/RNA_pol_sf"/>
</dbReference>
<gene>
    <name evidence="8" type="ORF">Pmani_035123</name>
</gene>
<feature type="transmembrane region" description="Helical" evidence="6">
    <location>
        <begin position="393"/>
        <end position="412"/>
    </location>
</feature>
<evidence type="ECO:0000256" key="1">
    <source>
        <dbReference type="ARBA" id="ARBA00004141"/>
    </source>
</evidence>
<comment type="caution">
    <text evidence="8">The sequence shown here is derived from an EMBL/GenBank/DDBJ whole genome shotgun (WGS) entry which is preliminary data.</text>
</comment>
<dbReference type="InterPro" id="IPR000477">
    <property type="entry name" value="RT_dom"/>
</dbReference>